<sequence length="229" mass="26378">MSESNEGGSSYRSGSNYNGNKYSGTRYQPNSGNNRSPPKYRSNLRQDGGHYNNQGYHHQQSYNYDYGQPSHAHGVQRQSYRGGSYHPYQQSESRYSSNYRRAYEQQHHHHQQPPPPPSSSSSTYSQGSNTFPASHNSYSAPKYEQPKKKFTLPKNESPFVHIMSNDDYDRTSKLREVYKESDLIDGKLEELKLKIFKDELELGLMSTQCEKDALNVQLTQEKLDSLLMN</sequence>
<evidence type="ECO:0000313" key="7">
    <source>
        <dbReference type="Proteomes" id="UP000031516"/>
    </source>
</evidence>
<keyword evidence="3" id="KW-0539">Nucleus</keyword>
<proteinExistence type="predicted"/>
<feature type="compositionally biased region" description="Low complexity" evidence="4">
    <location>
        <begin position="1"/>
        <end position="24"/>
    </location>
</feature>
<evidence type="ECO:0000256" key="2">
    <source>
        <dbReference type="ARBA" id="ARBA00022853"/>
    </source>
</evidence>
<feature type="region of interest" description="Disordered" evidence="4">
    <location>
        <begin position="1"/>
        <end position="145"/>
    </location>
</feature>
<dbReference type="AlphaFoldDB" id="A0A0A8L2X8"/>
<evidence type="ECO:0000259" key="5">
    <source>
        <dbReference type="Pfam" id="PF11488"/>
    </source>
</evidence>
<feature type="compositionally biased region" description="Polar residues" evidence="4">
    <location>
        <begin position="76"/>
        <end position="99"/>
    </location>
</feature>
<keyword evidence="7" id="KW-1185">Reference proteome</keyword>
<feature type="compositionally biased region" description="Polar residues" evidence="4">
    <location>
        <begin position="123"/>
        <end position="139"/>
    </location>
</feature>
<protein>
    <submittedName>
        <fullName evidence="6">WGS project CCBQ000000000 data, contig 00053</fullName>
    </submittedName>
</protein>
<organism evidence="6 7">
    <name type="scientific">Kluyveromyces dobzhanskii CBS 2104</name>
    <dbReference type="NCBI Taxonomy" id="1427455"/>
    <lineage>
        <taxon>Eukaryota</taxon>
        <taxon>Fungi</taxon>
        <taxon>Dikarya</taxon>
        <taxon>Ascomycota</taxon>
        <taxon>Saccharomycotina</taxon>
        <taxon>Saccharomycetes</taxon>
        <taxon>Saccharomycetales</taxon>
        <taxon>Saccharomycetaceae</taxon>
        <taxon>Kluyveromyces</taxon>
    </lineage>
</organism>
<feature type="compositionally biased region" description="Polar residues" evidence="4">
    <location>
        <begin position="51"/>
        <end position="63"/>
    </location>
</feature>
<dbReference type="GO" id="GO:0005634">
    <property type="term" value="C:nucleus"/>
    <property type="evidence" value="ECO:0007669"/>
    <property type="project" value="UniProtKB-SubCell"/>
</dbReference>
<accession>A0A0A8L2X8</accession>
<keyword evidence="2" id="KW-0156">Chromatin regulator</keyword>
<evidence type="ECO:0000256" key="3">
    <source>
        <dbReference type="ARBA" id="ARBA00023242"/>
    </source>
</evidence>
<reference evidence="6 7" key="1">
    <citation type="submission" date="2014-03" db="EMBL/GenBank/DDBJ databases">
        <title>The genome of Kluyveromyces dobzhanskii.</title>
        <authorList>
            <person name="Nystedt B."/>
            <person name="Astrom S."/>
        </authorList>
    </citation>
    <scope>NUCLEOTIDE SEQUENCE [LARGE SCALE GENOMIC DNA]</scope>
    <source>
        <strain evidence="6 7">CBS 2104</strain>
    </source>
</reference>
<dbReference type="InterPro" id="IPR021581">
    <property type="entry name" value="Tscrpt_reg_Lge1"/>
</dbReference>
<dbReference type="GO" id="GO:0006325">
    <property type="term" value="P:chromatin organization"/>
    <property type="evidence" value="ECO:0007669"/>
    <property type="project" value="UniProtKB-KW"/>
</dbReference>
<comment type="subcellular location">
    <subcellularLocation>
        <location evidence="1">Nucleus</location>
    </subcellularLocation>
</comment>
<dbReference type="Proteomes" id="UP000031516">
    <property type="component" value="Unassembled WGS sequence"/>
</dbReference>
<feature type="compositionally biased region" description="Polar residues" evidence="4">
    <location>
        <begin position="25"/>
        <end position="36"/>
    </location>
</feature>
<evidence type="ECO:0000256" key="1">
    <source>
        <dbReference type="ARBA" id="ARBA00004123"/>
    </source>
</evidence>
<evidence type="ECO:0000313" key="6">
    <source>
        <dbReference type="EMBL" id="CDO92482.1"/>
    </source>
</evidence>
<evidence type="ECO:0000256" key="4">
    <source>
        <dbReference type="SAM" id="MobiDB-lite"/>
    </source>
</evidence>
<comment type="caution">
    <text evidence="6">The sequence shown here is derived from an EMBL/GenBank/DDBJ whole genome shotgun (WGS) entry which is preliminary data.</text>
</comment>
<name>A0A0A8L2X8_9SACH</name>
<dbReference type="Pfam" id="PF11488">
    <property type="entry name" value="Lge1"/>
    <property type="match status" value="1"/>
</dbReference>
<dbReference type="EMBL" id="CCBQ010000014">
    <property type="protein sequence ID" value="CDO92482.1"/>
    <property type="molecule type" value="Genomic_DNA"/>
</dbReference>
<dbReference type="OrthoDB" id="4070541at2759"/>
<feature type="domain" description="Transcription regulator LGE1 helical region" evidence="5">
    <location>
        <begin position="157"/>
        <end position="227"/>
    </location>
</feature>
<gene>
    <name evidence="6" type="ORF">KLDO_g802</name>
</gene>